<dbReference type="SFLD" id="SFLDG00358">
    <property type="entry name" value="Main_(cytGST)"/>
    <property type="match status" value="2"/>
</dbReference>
<feature type="domain" description="GST C-terminal" evidence="3">
    <location>
        <begin position="86"/>
        <end position="208"/>
    </location>
</feature>
<dbReference type="PROSITE" id="PS50405">
    <property type="entry name" value="GST_CTER"/>
    <property type="match status" value="2"/>
</dbReference>
<dbReference type="PROSITE" id="PS50404">
    <property type="entry name" value="GST_NTER"/>
    <property type="match status" value="2"/>
</dbReference>
<dbReference type="Gene3D" id="1.20.1050.10">
    <property type="match status" value="2"/>
</dbReference>
<dbReference type="Gene3D" id="3.40.30.10">
    <property type="entry name" value="Glutaredoxin"/>
    <property type="match status" value="2"/>
</dbReference>
<dbReference type="HOGENOM" id="CLU_011226_2_1_1"/>
<dbReference type="EMBL" id="CH964232">
    <property type="protein sequence ID" value="EDW81094.2"/>
    <property type="molecule type" value="Genomic_DNA"/>
</dbReference>
<dbReference type="InterPro" id="IPR036282">
    <property type="entry name" value="Glutathione-S-Trfase_C_sf"/>
</dbReference>
<gene>
    <name evidence="4" type="primary">Dwil\GK11871</name>
    <name evidence="4" type="ORF">Dwil_GK11871</name>
</gene>
<dbReference type="SUPFAM" id="SSF52833">
    <property type="entry name" value="Thioredoxin-like"/>
    <property type="match status" value="2"/>
</dbReference>
<proteinExistence type="predicted"/>
<dbReference type="PANTHER" id="PTHR43969">
    <property type="entry name" value="GLUTATHIONE S TRANSFERASE D10, ISOFORM A-RELATED"/>
    <property type="match status" value="1"/>
</dbReference>
<dbReference type="InterPro" id="IPR010987">
    <property type="entry name" value="Glutathione-S-Trfase_C-like"/>
</dbReference>
<evidence type="ECO:0008006" key="6">
    <source>
        <dbReference type="Google" id="ProtNLM"/>
    </source>
</evidence>
<dbReference type="SUPFAM" id="SSF47616">
    <property type="entry name" value="GST C-terminal domain-like"/>
    <property type="match status" value="2"/>
</dbReference>
<evidence type="ECO:0000259" key="3">
    <source>
        <dbReference type="PROSITE" id="PS50405"/>
    </source>
</evidence>
<keyword evidence="5" id="KW-1185">Reference proteome</keyword>
<sequence length="430" mass="49216">MDLYYSNTSSGNRSVLMTAKALGIKLNVKVLNVQRGDQLNPEFVRINPQHTVPTLVDNGFAVWEARAILTYLVEKYGKTDSLYPKDPKQRAVVNQRLYFDIGTLNQSFMDYYYPIFHSKPADPEAFKKVESAFEFLDIFLEGQEFVAGKHLTLADISILATVSTFDIFQFDIKKYPNVDRWYTNTKKVTPGWEENWKSLTDMKAKTQFRPTNQTYQMDFYYFPSSPNCRSVMMAGKAVGVELNKKLLNTFAGDHLKPEFLRINPQHTVPTIVDHDFVLTESRAILIYLAEMYGQDDSLYPKIPKEKALVNHRLYFDISTLNHSFMEYYAPQFNSKPADPVAFQKVESAFALLDTFLTGQEYVAGDHLTVADIAILASVSTFDVMQFDIGKYKNVSKWYANAQKVTPGWDENLDGMNKMKEIVAPLLKANK</sequence>
<dbReference type="SFLD" id="SFLDG01153">
    <property type="entry name" value="Main.4:_Theta-like"/>
    <property type="match status" value="2"/>
</dbReference>
<reference evidence="4 5" key="1">
    <citation type="journal article" date="2007" name="Nature">
        <title>Evolution of genes and genomes on the Drosophila phylogeny.</title>
        <authorList>
            <consortium name="Drosophila 12 Genomes Consortium"/>
            <person name="Clark A.G."/>
            <person name="Eisen M.B."/>
            <person name="Smith D.R."/>
            <person name="Bergman C.M."/>
            <person name="Oliver B."/>
            <person name="Markow T.A."/>
            <person name="Kaufman T.C."/>
            <person name="Kellis M."/>
            <person name="Gelbart W."/>
            <person name="Iyer V.N."/>
            <person name="Pollard D.A."/>
            <person name="Sackton T.B."/>
            <person name="Larracuente A.M."/>
            <person name="Singh N.D."/>
            <person name="Abad J.P."/>
            <person name="Abt D.N."/>
            <person name="Adryan B."/>
            <person name="Aguade M."/>
            <person name="Akashi H."/>
            <person name="Anderson W.W."/>
            <person name="Aquadro C.F."/>
            <person name="Ardell D.H."/>
            <person name="Arguello R."/>
            <person name="Artieri C.G."/>
            <person name="Barbash D.A."/>
            <person name="Barker D."/>
            <person name="Barsanti P."/>
            <person name="Batterham P."/>
            <person name="Batzoglou S."/>
            <person name="Begun D."/>
            <person name="Bhutkar A."/>
            <person name="Blanco E."/>
            <person name="Bosak S.A."/>
            <person name="Bradley R.K."/>
            <person name="Brand A.D."/>
            <person name="Brent M.R."/>
            <person name="Brooks A.N."/>
            <person name="Brown R.H."/>
            <person name="Butlin R.K."/>
            <person name="Caggese C."/>
            <person name="Calvi B.R."/>
            <person name="Bernardo de Carvalho A."/>
            <person name="Caspi A."/>
            <person name="Castrezana S."/>
            <person name="Celniker S.E."/>
            <person name="Chang J.L."/>
            <person name="Chapple C."/>
            <person name="Chatterji S."/>
            <person name="Chinwalla A."/>
            <person name="Civetta A."/>
            <person name="Clifton S.W."/>
            <person name="Comeron J.M."/>
            <person name="Costello J.C."/>
            <person name="Coyne J.A."/>
            <person name="Daub J."/>
            <person name="David R.G."/>
            <person name="Delcher A.L."/>
            <person name="Delehaunty K."/>
            <person name="Do C.B."/>
            <person name="Ebling H."/>
            <person name="Edwards K."/>
            <person name="Eickbush T."/>
            <person name="Evans J.D."/>
            <person name="Filipski A."/>
            <person name="Findeiss S."/>
            <person name="Freyhult E."/>
            <person name="Fulton L."/>
            <person name="Fulton R."/>
            <person name="Garcia A.C."/>
            <person name="Gardiner A."/>
            <person name="Garfield D.A."/>
            <person name="Garvin B.E."/>
            <person name="Gibson G."/>
            <person name="Gilbert D."/>
            <person name="Gnerre S."/>
            <person name="Godfrey J."/>
            <person name="Good R."/>
            <person name="Gotea V."/>
            <person name="Gravely B."/>
            <person name="Greenberg A.J."/>
            <person name="Griffiths-Jones S."/>
            <person name="Gross S."/>
            <person name="Guigo R."/>
            <person name="Gustafson E.A."/>
            <person name="Haerty W."/>
            <person name="Hahn M.W."/>
            <person name="Halligan D.L."/>
            <person name="Halpern A.L."/>
            <person name="Halter G.M."/>
            <person name="Han M.V."/>
            <person name="Heger A."/>
            <person name="Hillier L."/>
            <person name="Hinrichs A.S."/>
            <person name="Holmes I."/>
            <person name="Hoskins R.A."/>
            <person name="Hubisz M.J."/>
            <person name="Hultmark D."/>
            <person name="Huntley M.A."/>
            <person name="Jaffe D.B."/>
            <person name="Jagadeeshan S."/>
            <person name="Jeck W.R."/>
            <person name="Johnson J."/>
            <person name="Jones C.D."/>
            <person name="Jordan W.C."/>
            <person name="Karpen G.H."/>
            <person name="Kataoka E."/>
            <person name="Keightley P.D."/>
            <person name="Kheradpour P."/>
            <person name="Kirkness E.F."/>
            <person name="Koerich L.B."/>
            <person name="Kristiansen K."/>
            <person name="Kudrna D."/>
            <person name="Kulathinal R.J."/>
            <person name="Kumar S."/>
            <person name="Kwok R."/>
            <person name="Lander E."/>
            <person name="Langley C.H."/>
            <person name="Lapoint R."/>
            <person name="Lazzaro B.P."/>
            <person name="Lee S.J."/>
            <person name="Levesque L."/>
            <person name="Li R."/>
            <person name="Lin C.F."/>
            <person name="Lin M.F."/>
            <person name="Lindblad-Toh K."/>
            <person name="Llopart A."/>
            <person name="Long M."/>
            <person name="Low L."/>
            <person name="Lozovsky E."/>
            <person name="Lu J."/>
            <person name="Luo M."/>
            <person name="Machado C.A."/>
            <person name="Makalowski W."/>
            <person name="Marzo M."/>
            <person name="Matsuda M."/>
            <person name="Matzkin L."/>
            <person name="McAllister B."/>
            <person name="McBride C.S."/>
            <person name="McKernan B."/>
            <person name="McKernan K."/>
            <person name="Mendez-Lago M."/>
            <person name="Minx P."/>
            <person name="Mollenhauer M.U."/>
            <person name="Montooth K."/>
            <person name="Mount S.M."/>
            <person name="Mu X."/>
            <person name="Myers E."/>
            <person name="Negre B."/>
            <person name="Newfeld S."/>
            <person name="Nielsen R."/>
            <person name="Noor M.A."/>
            <person name="O'Grady P."/>
            <person name="Pachter L."/>
            <person name="Papaceit M."/>
            <person name="Parisi M.J."/>
            <person name="Parisi M."/>
            <person name="Parts L."/>
            <person name="Pedersen J.S."/>
            <person name="Pesole G."/>
            <person name="Phillippy A.M."/>
            <person name="Ponting C.P."/>
            <person name="Pop M."/>
            <person name="Porcelli D."/>
            <person name="Powell J.R."/>
            <person name="Prohaska S."/>
            <person name="Pruitt K."/>
            <person name="Puig M."/>
            <person name="Quesneville H."/>
            <person name="Ram K.R."/>
            <person name="Rand D."/>
            <person name="Rasmussen M.D."/>
            <person name="Reed L.K."/>
            <person name="Reenan R."/>
            <person name="Reily A."/>
            <person name="Remington K.A."/>
            <person name="Rieger T.T."/>
            <person name="Ritchie M.G."/>
            <person name="Robin C."/>
            <person name="Rogers Y.H."/>
            <person name="Rohde C."/>
            <person name="Rozas J."/>
            <person name="Rubenfield M.J."/>
            <person name="Ruiz A."/>
            <person name="Russo S."/>
            <person name="Salzberg S.L."/>
            <person name="Sanchez-Gracia A."/>
            <person name="Saranga D.J."/>
            <person name="Sato H."/>
            <person name="Schaeffer S.W."/>
            <person name="Schatz M.C."/>
            <person name="Schlenke T."/>
            <person name="Schwartz R."/>
            <person name="Segarra C."/>
            <person name="Singh R.S."/>
            <person name="Sirot L."/>
            <person name="Sirota M."/>
            <person name="Sisneros N.B."/>
            <person name="Smith C.D."/>
            <person name="Smith T.F."/>
            <person name="Spieth J."/>
            <person name="Stage D.E."/>
            <person name="Stark A."/>
            <person name="Stephan W."/>
            <person name="Strausberg R.L."/>
            <person name="Strempel S."/>
            <person name="Sturgill D."/>
            <person name="Sutton G."/>
            <person name="Sutton G.G."/>
            <person name="Tao W."/>
            <person name="Teichmann S."/>
            <person name="Tobari Y.N."/>
            <person name="Tomimura Y."/>
            <person name="Tsolas J.M."/>
            <person name="Valente V.L."/>
            <person name="Venter E."/>
            <person name="Venter J.C."/>
            <person name="Vicario S."/>
            <person name="Vieira F.G."/>
            <person name="Vilella A.J."/>
            <person name="Villasante A."/>
            <person name="Walenz B."/>
            <person name="Wang J."/>
            <person name="Wasserman M."/>
            <person name="Watts T."/>
            <person name="Wilson D."/>
            <person name="Wilson R.K."/>
            <person name="Wing R.A."/>
            <person name="Wolfner M.F."/>
            <person name="Wong A."/>
            <person name="Wong G.K."/>
            <person name="Wu C.I."/>
            <person name="Wu G."/>
            <person name="Yamamoto D."/>
            <person name="Yang H.P."/>
            <person name="Yang S.P."/>
            <person name="Yorke J.A."/>
            <person name="Yoshida K."/>
            <person name="Zdobnov E."/>
            <person name="Zhang P."/>
            <person name="Zhang Y."/>
            <person name="Zimin A.V."/>
            <person name="Baldwin J."/>
            <person name="Abdouelleil A."/>
            <person name="Abdulkadir J."/>
            <person name="Abebe A."/>
            <person name="Abera B."/>
            <person name="Abreu J."/>
            <person name="Acer S.C."/>
            <person name="Aftuck L."/>
            <person name="Alexander A."/>
            <person name="An P."/>
            <person name="Anderson E."/>
            <person name="Anderson S."/>
            <person name="Arachi H."/>
            <person name="Azer M."/>
            <person name="Bachantsang P."/>
            <person name="Barry A."/>
            <person name="Bayul T."/>
            <person name="Berlin A."/>
            <person name="Bessette D."/>
            <person name="Bloom T."/>
            <person name="Blye J."/>
            <person name="Boguslavskiy L."/>
            <person name="Bonnet C."/>
            <person name="Boukhgalter B."/>
            <person name="Bourzgui I."/>
            <person name="Brown A."/>
            <person name="Cahill P."/>
            <person name="Channer S."/>
            <person name="Cheshatsang Y."/>
            <person name="Chuda L."/>
            <person name="Citroen M."/>
            <person name="Collymore A."/>
            <person name="Cooke P."/>
            <person name="Costello M."/>
            <person name="D'Aco K."/>
            <person name="Daza R."/>
            <person name="De Haan G."/>
            <person name="DeGray S."/>
            <person name="DeMaso C."/>
            <person name="Dhargay N."/>
            <person name="Dooley K."/>
            <person name="Dooley E."/>
            <person name="Doricent M."/>
            <person name="Dorje P."/>
            <person name="Dorjee K."/>
            <person name="Dupes A."/>
            <person name="Elong R."/>
            <person name="Falk J."/>
            <person name="Farina A."/>
            <person name="Faro S."/>
            <person name="Ferguson D."/>
            <person name="Fisher S."/>
            <person name="Foley C.D."/>
            <person name="Franke A."/>
            <person name="Friedrich D."/>
            <person name="Gadbois L."/>
            <person name="Gearin G."/>
            <person name="Gearin C.R."/>
            <person name="Giannoukos G."/>
            <person name="Goode T."/>
            <person name="Graham J."/>
            <person name="Grandbois E."/>
            <person name="Grewal S."/>
            <person name="Gyaltsen K."/>
            <person name="Hafez N."/>
            <person name="Hagos B."/>
            <person name="Hall J."/>
            <person name="Henson C."/>
            <person name="Hollinger A."/>
            <person name="Honan T."/>
            <person name="Huard M.D."/>
            <person name="Hughes L."/>
            <person name="Hurhula B."/>
            <person name="Husby M.E."/>
            <person name="Kamat A."/>
            <person name="Kanga B."/>
            <person name="Kashin S."/>
            <person name="Khazanovich D."/>
            <person name="Kisner P."/>
            <person name="Lance K."/>
            <person name="Lara M."/>
            <person name="Lee W."/>
            <person name="Lennon N."/>
            <person name="Letendre F."/>
            <person name="LeVine R."/>
            <person name="Lipovsky A."/>
            <person name="Liu X."/>
            <person name="Liu J."/>
            <person name="Liu S."/>
            <person name="Lokyitsang T."/>
            <person name="Lokyitsang Y."/>
            <person name="Lubonja R."/>
            <person name="Lui A."/>
            <person name="MacDonald P."/>
            <person name="Magnisalis V."/>
            <person name="Maru K."/>
            <person name="Matthews C."/>
            <person name="McCusker W."/>
            <person name="McDonough S."/>
            <person name="Mehta T."/>
            <person name="Meldrim J."/>
            <person name="Meneus L."/>
            <person name="Mihai O."/>
            <person name="Mihalev A."/>
            <person name="Mihova T."/>
            <person name="Mittelman R."/>
            <person name="Mlenga V."/>
            <person name="Montmayeur A."/>
            <person name="Mulrain L."/>
            <person name="Navidi A."/>
            <person name="Naylor J."/>
            <person name="Negash T."/>
            <person name="Nguyen T."/>
            <person name="Nguyen N."/>
            <person name="Nicol R."/>
            <person name="Norbu C."/>
            <person name="Norbu N."/>
            <person name="Novod N."/>
            <person name="O'Neill B."/>
            <person name="Osman S."/>
            <person name="Markiewicz E."/>
            <person name="Oyono O.L."/>
            <person name="Patti C."/>
            <person name="Phunkhang P."/>
            <person name="Pierre F."/>
            <person name="Priest M."/>
            <person name="Raghuraman S."/>
            <person name="Rege F."/>
            <person name="Reyes R."/>
            <person name="Rise C."/>
            <person name="Rogov P."/>
            <person name="Ross K."/>
            <person name="Ryan E."/>
            <person name="Settipalli S."/>
            <person name="Shea T."/>
            <person name="Sherpa N."/>
            <person name="Shi L."/>
            <person name="Shih D."/>
            <person name="Sparrow T."/>
            <person name="Spaulding J."/>
            <person name="Stalker J."/>
            <person name="Stange-Thomann N."/>
            <person name="Stavropoulos S."/>
            <person name="Stone C."/>
            <person name="Strader C."/>
            <person name="Tesfaye S."/>
            <person name="Thomson T."/>
            <person name="Thoulutsang Y."/>
            <person name="Thoulutsang D."/>
            <person name="Topham K."/>
            <person name="Topping I."/>
            <person name="Tsamla T."/>
            <person name="Vassiliev H."/>
            <person name="Vo A."/>
            <person name="Wangchuk T."/>
            <person name="Wangdi T."/>
            <person name="Weiand M."/>
            <person name="Wilkinson J."/>
            <person name="Wilson A."/>
            <person name="Yadav S."/>
            <person name="Young G."/>
            <person name="Yu Q."/>
            <person name="Zembek L."/>
            <person name="Zhong D."/>
            <person name="Zimmer A."/>
            <person name="Zwirko Z."/>
            <person name="Jaffe D.B."/>
            <person name="Alvarez P."/>
            <person name="Brockman W."/>
            <person name="Butler J."/>
            <person name="Chin C."/>
            <person name="Gnerre S."/>
            <person name="Grabherr M."/>
            <person name="Kleber M."/>
            <person name="Mauceli E."/>
            <person name="MacCallum I."/>
        </authorList>
    </citation>
    <scope>NUCLEOTIDE SEQUENCE [LARGE SCALE GENOMIC DNA]</scope>
    <source>
        <strain evidence="5">Tucson 14030-0811.24</strain>
    </source>
</reference>
<dbReference type="SMR" id="B4NBD0"/>
<dbReference type="FunCoup" id="B4NBD0">
    <property type="interactions" value="162"/>
</dbReference>
<dbReference type="InParanoid" id="B4NBD0"/>
<comment type="subunit">
    <text evidence="1">Homodimer.</text>
</comment>
<protein>
    <recommendedName>
        <fullName evidence="6">Glutathione transferase</fullName>
    </recommendedName>
</protein>
<evidence type="ECO:0000313" key="5">
    <source>
        <dbReference type="Proteomes" id="UP000007798"/>
    </source>
</evidence>
<dbReference type="InterPro" id="IPR004045">
    <property type="entry name" value="Glutathione_S-Trfase_N"/>
</dbReference>
<dbReference type="GO" id="GO:0004364">
    <property type="term" value="F:glutathione transferase activity"/>
    <property type="evidence" value="ECO:0007669"/>
    <property type="project" value="TreeGrafter"/>
</dbReference>
<dbReference type="KEGG" id="dwi:6647121"/>
<dbReference type="FunFam" id="3.40.30.10:FF:000034">
    <property type="entry name" value="glutathione S-transferase 1"/>
    <property type="match status" value="2"/>
</dbReference>
<dbReference type="InterPro" id="IPR004046">
    <property type="entry name" value="GST_C"/>
</dbReference>
<accession>B4NBD0</accession>
<dbReference type="Proteomes" id="UP000007798">
    <property type="component" value="Unassembled WGS sequence"/>
</dbReference>
<dbReference type="AlphaFoldDB" id="B4NBD0"/>
<dbReference type="InterPro" id="IPR040079">
    <property type="entry name" value="Glutathione_S-Trfase"/>
</dbReference>
<dbReference type="CDD" id="cd03045">
    <property type="entry name" value="GST_N_Delta_Epsilon"/>
    <property type="match status" value="2"/>
</dbReference>
<dbReference type="FunFam" id="1.20.1050.10:FF:000007">
    <property type="entry name" value="Glutathione S-transferase 1-1"/>
    <property type="match status" value="2"/>
</dbReference>
<organism evidence="4 5">
    <name type="scientific">Drosophila willistoni</name>
    <name type="common">Fruit fly</name>
    <dbReference type="NCBI Taxonomy" id="7260"/>
    <lineage>
        <taxon>Eukaryota</taxon>
        <taxon>Metazoa</taxon>
        <taxon>Ecdysozoa</taxon>
        <taxon>Arthropoda</taxon>
        <taxon>Hexapoda</taxon>
        <taxon>Insecta</taxon>
        <taxon>Pterygota</taxon>
        <taxon>Neoptera</taxon>
        <taxon>Endopterygota</taxon>
        <taxon>Diptera</taxon>
        <taxon>Brachycera</taxon>
        <taxon>Muscomorpha</taxon>
        <taxon>Ephydroidea</taxon>
        <taxon>Drosophilidae</taxon>
        <taxon>Drosophila</taxon>
        <taxon>Sophophora</taxon>
    </lineage>
</organism>
<name>B4NBD0_DROWI</name>
<evidence type="ECO:0000256" key="1">
    <source>
        <dbReference type="ARBA" id="ARBA00011738"/>
    </source>
</evidence>
<feature type="domain" description="GST C-terminal" evidence="3">
    <location>
        <begin position="302"/>
        <end position="425"/>
    </location>
</feature>
<dbReference type="SFLD" id="SFLDS00019">
    <property type="entry name" value="Glutathione_Transferase_(cytos"/>
    <property type="match status" value="2"/>
</dbReference>
<dbReference type="InterPro" id="IPR036249">
    <property type="entry name" value="Thioredoxin-like_sf"/>
</dbReference>
<dbReference type="PANTHER" id="PTHR43969:SF9">
    <property type="entry name" value="GLUTATHIONE S TRANSFERASE D10, ISOFORM A-RELATED"/>
    <property type="match status" value="1"/>
</dbReference>
<dbReference type="GO" id="GO:0006749">
    <property type="term" value="P:glutathione metabolic process"/>
    <property type="evidence" value="ECO:0007669"/>
    <property type="project" value="TreeGrafter"/>
</dbReference>
<dbReference type="Pfam" id="PF02798">
    <property type="entry name" value="GST_N"/>
    <property type="match status" value="2"/>
</dbReference>
<dbReference type="eggNOG" id="KOG0867">
    <property type="taxonomic scope" value="Eukaryota"/>
</dbReference>
<dbReference type="STRING" id="7260.B4NBD0"/>
<dbReference type="OrthoDB" id="2309723at2759"/>
<evidence type="ECO:0000259" key="2">
    <source>
        <dbReference type="PROSITE" id="PS50404"/>
    </source>
</evidence>
<evidence type="ECO:0000313" key="4">
    <source>
        <dbReference type="EMBL" id="EDW81094.2"/>
    </source>
</evidence>
<feature type="domain" description="GST N-terminal" evidence="2">
    <location>
        <begin position="215"/>
        <end position="296"/>
    </location>
</feature>
<dbReference type="CDD" id="cd03177">
    <property type="entry name" value="GST_C_Delta_Epsilon"/>
    <property type="match status" value="2"/>
</dbReference>
<feature type="domain" description="GST N-terminal" evidence="2">
    <location>
        <begin position="1"/>
        <end position="80"/>
    </location>
</feature>
<dbReference type="Pfam" id="PF00043">
    <property type="entry name" value="GST_C"/>
    <property type="match status" value="2"/>
</dbReference>